<reference evidence="1" key="2">
    <citation type="journal article" date="2015" name="Data Brief">
        <title>Shoot transcriptome of the giant reed, Arundo donax.</title>
        <authorList>
            <person name="Barrero R.A."/>
            <person name="Guerrero F.D."/>
            <person name="Moolhuijzen P."/>
            <person name="Goolsby J.A."/>
            <person name="Tidwell J."/>
            <person name="Bellgard S.E."/>
            <person name="Bellgard M.I."/>
        </authorList>
    </citation>
    <scope>NUCLEOTIDE SEQUENCE</scope>
    <source>
        <tissue evidence="1">Shoot tissue taken approximately 20 cm above the soil surface</tissue>
    </source>
</reference>
<reference evidence="1" key="1">
    <citation type="submission" date="2014-09" db="EMBL/GenBank/DDBJ databases">
        <authorList>
            <person name="Magalhaes I.L.F."/>
            <person name="Oliveira U."/>
            <person name="Santos F.R."/>
            <person name="Vidigal T.H.D.A."/>
            <person name="Brescovit A.D."/>
            <person name="Santos A.J."/>
        </authorList>
    </citation>
    <scope>NUCLEOTIDE SEQUENCE</scope>
    <source>
        <tissue evidence="1">Shoot tissue taken approximately 20 cm above the soil surface</tissue>
    </source>
</reference>
<evidence type="ECO:0000313" key="1">
    <source>
        <dbReference type="EMBL" id="JAD31648.1"/>
    </source>
</evidence>
<organism evidence="1">
    <name type="scientific">Arundo donax</name>
    <name type="common">Giant reed</name>
    <name type="synonym">Donax arundinaceus</name>
    <dbReference type="NCBI Taxonomy" id="35708"/>
    <lineage>
        <taxon>Eukaryota</taxon>
        <taxon>Viridiplantae</taxon>
        <taxon>Streptophyta</taxon>
        <taxon>Embryophyta</taxon>
        <taxon>Tracheophyta</taxon>
        <taxon>Spermatophyta</taxon>
        <taxon>Magnoliopsida</taxon>
        <taxon>Liliopsida</taxon>
        <taxon>Poales</taxon>
        <taxon>Poaceae</taxon>
        <taxon>PACMAD clade</taxon>
        <taxon>Arundinoideae</taxon>
        <taxon>Arundineae</taxon>
        <taxon>Arundo</taxon>
    </lineage>
</organism>
<proteinExistence type="predicted"/>
<dbReference type="AlphaFoldDB" id="A0A0A8Z1X1"/>
<accession>A0A0A8Z1X1</accession>
<dbReference type="EMBL" id="GBRH01266247">
    <property type="protein sequence ID" value="JAD31648.1"/>
    <property type="molecule type" value="Transcribed_RNA"/>
</dbReference>
<protein>
    <submittedName>
        <fullName evidence="1">Uncharacterized protein</fullName>
    </submittedName>
</protein>
<name>A0A0A8Z1X1_ARUDO</name>
<sequence length="34" mass="3487">MAHRAGAKSSFLTFLAGVSYLGAANQLVAVSSFN</sequence>